<feature type="domain" description="DUF4959" evidence="1">
    <location>
        <begin position="29"/>
        <end position="133"/>
    </location>
</feature>
<dbReference type="Gene3D" id="2.60.120.260">
    <property type="entry name" value="Galactose-binding domain-like"/>
    <property type="match status" value="1"/>
</dbReference>
<dbReference type="InterPro" id="IPR032164">
    <property type="entry name" value="DUF5000"/>
</dbReference>
<dbReference type="Pfam" id="PF16391">
    <property type="entry name" value="DUF5000"/>
    <property type="match status" value="1"/>
</dbReference>
<feature type="domain" description="DUF5000" evidence="2">
    <location>
        <begin position="262"/>
        <end position="405"/>
    </location>
</feature>
<dbReference type="EMBL" id="CP001681">
    <property type="protein sequence ID" value="ACU04762.1"/>
    <property type="molecule type" value="Genomic_DNA"/>
</dbReference>
<name>C6Y050_PEDHD</name>
<protein>
    <recommendedName>
        <fullName evidence="6">DUF4959 domain-containing protein</fullName>
    </recommendedName>
</protein>
<evidence type="ECO:0000259" key="1">
    <source>
        <dbReference type="Pfam" id="PF16323"/>
    </source>
</evidence>
<gene>
    <name evidence="4" type="ordered locus">Phep_2558</name>
</gene>
<dbReference type="AlphaFoldDB" id="C6Y050"/>
<evidence type="ECO:0000313" key="5">
    <source>
        <dbReference type="Proteomes" id="UP000000852"/>
    </source>
</evidence>
<dbReference type="InterPro" id="IPR033431">
    <property type="entry name" value="DUF5126"/>
</dbReference>
<proteinExistence type="predicted"/>
<dbReference type="KEGG" id="phe:Phep_2558"/>
<dbReference type="InterPro" id="IPR032527">
    <property type="entry name" value="DUF4959"/>
</dbReference>
<evidence type="ECO:0008006" key="6">
    <source>
        <dbReference type="Google" id="ProtNLM"/>
    </source>
</evidence>
<accession>C6Y050</accession>
<dbReference type="eggNOG" id="ENOG502ZCBF">
    <property type="taxonomic scope" value="Bacteria"/>
</dbReference>
<dbReference type="Proteomes" id="UP000000852">
    <property type="component" value="Chromosome"/>
</dbReference>
<organism evidence="4 5">
    <name type="scientific">Pedobacter heparinus (strain ATCC 13125 / DSM 2366 / CIP 104194 / JCM 7457 / NBRC 12017 / NCIMB 9290 / NRRL B-14731 / HIM 762-3)</name>
    <dbReference type="NCBI Taxonomy" id="485917"/>
    <lineage>
        <taxon>Bacteria</taxon>
        <taxon>Pseudomonadati</taxon>
        <taxon>Bacteroidota</taxon>
        <taxon>Sphingobacteriia</taxon>
        <taxon>Sphingobacteriales</taxon>
        <taxon>Sphingobacteriaceae</taxon>
        <taxon>Pedobacter</taxon>
    </lineage>
</organism>
<dbReference type="SUPFAM" id="SSF49785">
    <property type="entry name" value="Galactose-binding domain-like"/>
    <property type="match status" value="1"/>
</dbReference>
<feature type="domain" description="DUF5126" evidence="3">
    <location>
        <begin position="134"/>
        <end position="237"/>
    </location>
</feature>
<evidence type="ECO:0000313" key="4">
    <source>
        <dbReference type="EMBL" id="ACU04762.1"/>
    </source>
</evidence>
<reference evidence="4 5" key="1">
    <citation type="journal article" date="2009" name="Stand. Genomic Sci.">
        <title>Complete genome sequence of Pedobacter heparinus type strain (HIM 762-3).</title>
        <authorList>
            <person name="Han C."/>
            <person name="Spring S."/>
            <person name="Lapidus A."/>
            <person name="Del Rio T.G."/>
            <person name="Tice H."/>
            <person name="Copeland A."/>
            <person name="Cheng J.F."/>
            <person name="Lucas S."/>
            <person name="Chen F."/>
            <person name="Nolan M."/>
            <person name="Bruce D."/>
            <person name="Goodwin L."/>
            <person name="Pitluck S."/>
            <person name="Ivanova N."/>
            <person name="Mavromatis K."/>
            <person name="Mikhailova N."/>
            <person name="Pati A."/>
            <person name="Chen A."/>
            <person name="Palaniappan K."/>
            <person name="Land M."/>
            <person name="Hauser L."/>
            <person name="Chang Y.J."/>
            <person name="Jeffries C.C."/>
            <person name="Saunders E."/>
            <person name="Chertkov O."/>
            <person name="Brettin T."/>
            <person name="Goker M."/>
            <person name="Rohde M."/>
            <person name="Bristow J."/>
            <person name="Eisen J.A."/>
            <person name="Markowitz V."/>
            <person name="Hugenholtz P."/>
            <person name="Kyrpides N.C."/>
            <person name="Klenk H.P."/>
            <person name="Detter J.C."/>
        </authorList>
    </citation>
    <scope>NUCLEOTIDE SEQUENCE [LARGE SCALE GENOMIC DNA]</scope>
    <source>
        <strain evidence="5">ATCC 13125 / DSM 2366 / CIP 104194 / JCM 7457 / NBRC 12017 / NCIMB 9290 / NRRL B-14731 / HIM 762-3</strain>
    </source>
</reference>
<dbReference type="HOGENOM" id="CLU_058000_0_0_10"/>
<dbReference type="Pfam" id="PF16323">
    <property type="entry name" value="DUF4959"/>
    <property type="match status" value="1"/>
</dbReference>
<dbReference type="STRING" id="485917.Phep_2558"/>
<sequence>MYNHHFINKIKMKKLYFITSVLIASLLYGCAKEEREDHIDPNAPAPAQISNVTVKAQPGGAKLSYKIPQDANLAYVKAVYEIQSGVFREAKSSIYADTLALVGFGDTREHEVKVYSVGKNEKESAPVLVKVIPQTPPVQSVFSTLDLVSTFGGVTVSFDNLTKANLAIEVMVDTTGQNTWAPVSTYYTAAVKGKFSARGMKSEEKKFAVYLRDRWNNKSDTLTKMLSPKYETQIPKTGWVSMQMKLDSWQPVNSGYSVSKIWDGKWAVLTGDSFASPNGSPLPSWFSIDLGKKVLLSRFKEHQAPTSHLYTGSAVKKFELWGSNAPSQDGSFDGWVLLGAFESFRPSGLPLGTPATAEDKNYGNFLGEDFMFEETPPAVRYLRWKTIETYSSTGQIVIAELTLFGEIQP</sequence>
<keyword evidence="5" id="KW-1185">Reference proteome</keyword>
<evidence type="ECO:0000259" key="2">
    <source>
        <dbReference type="Pfam" id="PF16391"/>
    </source>
</evidence>
<dbReference type="Pfam" id="PF17166">
    <property type="entry name" value="DUF5126"/>
    <property type="match status" value="1"/>
</dbReference>
<evidence type="ECO:0000259" key="3">
    <source>
        <dbReference type="Pfam" id="PF17166"/>
    </source>
</evidence>
<dbReference type="InterPro" id="IPR008979">
    <property type="entry name" value="Galactose-bd-like_sf"/>
</dbReference>